<dbReference type="Gene3D" id="2.20.28.160">
    <property type="match status" value="1"/>
</dbReference>
<dbReference type="PANTHER" id="PTHR40393">
    <property type="entry name" value="LYSINE BIOSYNTHESIS PROTEIN-RELATED-RELATED"/>
    <property type="match status" value="1"/>
</dbReference>
<evidence type="ECO:0000313" key="2">
    <source>
        <dbReference type="Proteomes" id="UP000317371"/>
    </source>
</evidence>
<dbReference type="AlphaFoldDB" id="A0A540VGW7"/>
<keyword evidence="2" id="KW-1185">Reference proteome</keyword>
<dbReference type="PANTHER" id="PTHR40393:SF1">
    <property type="entry name" value="LYSINE BIOSYNTHESIS PROTEIN-RELATED"/>
    <property type="match status" value="1"/>
</dbReference>
<dbReference type="NCBIfam" id="TIGR01206">
    <property type="entry name" value="lysW"/>
    <property type="match status" value="1"/>
</dbReference>
<dbReference type="EMBL" id="VIGC01000010">
    <property type="protein sequence ID" value="TQE96014.1"/>
    <property type="molecule type" value="Genomic_DNA"/>
</dbReference>
<proteinExistence type="predicted"/>
<gene>
    <name evidence="1" type="primary">lysW</name>
    <name evidence="1" type="ORF">FKZ61_09760</name>
</gene>
<dbReference type="RefSeq" id="WP_141609931.1">
    <property type="nucleotide sequence ID" value="NZ_VIGC02000010.1"/>
</dbReference>
<accession>A0A540VGW7</accession>
<dbReference type="OrthoDB" id="2628219at2"/>
<dbReference type="InParanoid" id="A0A540VGW7"/>
<name>A0A540VGW7_9CHLR</name>
<protein>
    <submittedName>
        <fullName evidence="1">Lysine biosynthesis protein LysW</fullName>
    </submittedName>
</protein>
<dbReference type="Pfam" id="PF21344">
    <property type="entry name" value="Zn_ribbon_LysW"/>
    <property type="match status" value="1"/>
</dbReference>
<dbReference type="InterPro" id="IPR005906">
    <property type="entry name" value="LysW"/>
</dbReference>
<comment type="caution">
    <text evidence="1">The sequence shown here is derived from an EMBL/GenBank/DDBJ whole genome shotgun (WGS) entry which is preliminary data.</text>
</comment>
<dbReference type="Proteomes" id="UP000317371">
    <property type="component" value="Unassembled WGS sequence"/>
</dbReference>
<organism evidence="1 2">
    <name type="scientific">Litorilinea aerophila</name>
    <dbReference type="NCBI Taxonomy" id="1204385"/>
    <lineage>
        <taxon>Bacteria</taxon>
        <taxon>Bacillati</taxon>
        <taxon>Chloroflexota</taxon>
        <taxon>Caldilineae</taxon>
        <taxon>Caldilineales</taxon>
        <taxon>Caldilineaceae</taxon>
        <taxon>Litorilinea</taxon>
    </lineage>
</organism>
<reference evidence="1 2" key="1">
    <citation type="submission" date="2019-06" db="EMBL/GenBank/DDBJ databases">
        <title>Genome sequence of Litorilinea aerophila BAA-2444.</title>
        <authorList>
            <person name="Maclea K.S."/>
            <person name="Maurais E.G."/>
            <person name="Iannazzi L.C."/>
        </authorList>
    </citation>
    <scope>NUCLEOTIDE SEQUENCE [LARGE SCALE GENOMIC DNA]</scope>
    <source>
        <strain evidence="1 2">ATCC BAA-2444</strain>
    </source>
</reference>
<sequence length="61" mass="6715">MSLQTVSGTAECPECFAEIELVDVMENEITQCPECGADLEVVSIDPLQLELAPEEEEDWGE</sequence>
<evidence type="ECO:0000313" key="1">
    <source>
        <dbReference type="EMBL" id="TQE96014.1"/>
    </source>
</evidence>